<dbReference type="AlphaFoldDB" id="A0A1R3RW44"/>
<dbReference type="SUPFAM" id="SSF57701">
    <property type="entry name" value="Zn2/Cys6 DNA-binding domain"/>
    <property type="match status" value="1"/>
</dbReference>
<gene>
    <name evidence="13" type="ORF">ASPCADRAFT_394095</name>
</gene>
<feature type="domain" description="C2H2-type" evidence="12">
    <location>
        <begin position="14"/>
        <end position="43"/>
    </location>
</feature>
<dbReference type="Proteomes" id="UP000188318">
    <property type="component" value="Unassembled WGS sequence"/>
</dbReference>
<proteinExistence type="predicted"/>
<evidence type="ECO:0000256" key="5">
    <source>
        <dbReference type="ARBA" id="ARBA00022833"/>
    </source>
</evidence>
<dbReference type="GO" id="GO:0005634">
    <property type="term" value="C:nucleus"/>
    <property type="evidence" value="ECO:0007669"/>
    <property type="project" value="UniProtKB-SubCell"/>
</dbReference>
<evidence type="ECO:0000256" key="3">
    <source>
        <dbReference type="ARBA" id="ARBA00022737"/>
    </source>
</evidence>
<dbReference type="CDD" id="cd12148">
    <property type="entry name" value="fungal_TF_MHR"/>
    <property type="match status" value="1"/>
</dbReference>
<feature type="domain" description="Zn(2)-C6 fungal-type" evidence="11">
    <location>
        <begin position="85"/>
        <end position="114"/>
    </location>
</feature>
<dbReference type="Gene3D" id="4.10.240.10">
    <property type="entry name" value="Zn(2)-C6 fungal-type DNA-binding domain"/>
    <property type="match status" value="1"/>
</dbReference>
<dbReference type="PROSITE" id="PS00463">
    <property type="entry name" value="ZN2_CY6_FUNGAL_1"/>
    <property type="match status" value="1"/>
</dbReference>
<organism evidence="13 14">
    <name type="scientific">Aspergillus carbonarius (strain ITEM 5010)</name>
    <dbReference type="NCBI Taxonomy" id="602072"/>
    <lineage>
        <taxon>Eukaryota</taxon>
        <taxon>Fungi</taxon>
        <taxon>Dikarya</taxon>
        <taxon>Ascomycota</taxon>
        <taxon>Pezizomycotina</taxon>
        <taxon>Eurotiomycetes</taxon>
        <taxon>Eurotiomycetidae</taxon>
        <taxon>Eurotiales</taxon>
        <taxon>Aspergillaceae</taxon>
        <taxon>Aspergillus</taxon>
        <taxon>Aspergillus subgen. Circumdati</taxon>
    </lineage>
</organism>
<dbReference type="GO" id="GO:0000978">
    <property type="term" value="F:RNA polymerase II cis-regulatory region sequence-specific DNA binding"/>
    <property type="evidence" value="ECO:0007669"/>
    <property type="project" value="InterPro"/>
</dbReference>
<dbReference type="VEuPathDB" id="FungiDB:ASPCADRAFT_394095"/>
<evidence type="ECO:0000256" key="2">
    <source>
        <dbReference type="ARBA" id="ARBA00022723"/>
    </source>
</evidence>
<dbReference type="Pfam" id="PF04082">
    <property type="entry name" value="Fungal_trans"/>
    <property type="match status" value="1"/>
</dbReference>
<keyword evidence="2" id="KW-0479">Metal-binding</keyword>
<dbReference type="PROSITE" id="PS00028">
    <property type="entry name" value="ZINC_FINGER_C2H2_1"/>
    <property type="match status" value="1"/>
</dbReference>
<dbReference type="SMART" id="SM00066">
    <property type="entry name" value="GAL4"/>
    <property type="match status" value="1"/>
</dbReference>
<evidence type="ECO:0000256" key="4">
    <source>
        <dbReference type="ARBA" id="ARBA00022771"/>
    </source>
</evidence>
<sequence length="391" mass="44981">MPPRSEAESSRASFRCSYPGCRATYQRKEHLTRHRARHDDQGKRFSCPHCDSFLRALTISSDLLRRHVQNYHPSQEPPASRAQKACRACHIRKERCDGGSPCDRCQRRSIVCSRTGQATVREEDNPPDTHELFDIVPRWFAQDFIDTYFDEFHPAWPFLHRRTFNVSKEPCILLQSMVMMGLWIKGDRDTAMTFHRKLLSAVQEQKVHHNDNDNHTPWPIATYQGILLQLIFAALVAKQESTLDLNLRCQLPGPQYELLISLVATCRRRGIFSYPNMLMQYDATAPIALIWVGVEEIKRFGLALYKLCRLCGRSDLPPDRHENDRSELLTLADLDFCLPDSDAMWEGAPATMEEARSLAVGQTCRDNRNPDGWISQSSGKLYDAGVRFDWI</sequence>
<keyword evidence="6" id="KW-0805">Transcription regulation</keyword>
<dbReference type="PANTHER" id="PTHR40626:SF36">
    <property type="entry name" value="TRANSCRIPTION FACTOR WITH C2H2 AND ZN(2)-CYS(6) DNA BINDING DOMAIN (EUROFUNG)"/>
    <property type="match status" value="1"/>
</dbReference>
<protein>
    <recommendedName>
        <fullName evidence="15">C6 and C2H2 transcription factor</fullName>
    </recommendedName>
</protein>
<evidence type="ECO:0000256" key="7">
    <source>
        <dbReference type="ARBA" id="ARBA00023125"/>
    </source>
</evidence>
<evidence type="ECO:0000313" key="13">
    <source>
        <dbReference type="EMBL" id="OOF98690.1"/>
    </source>
</evidence>
<keyword evidence="5" id="KW-0862">Zinc</keyword>
<keyword evidence="14" id="KW-1185">Reference proteome</keyword>
<dbReference type="GO" id="GO:0006351">
    <property type="term" value="P:DNA-templated transcription"/>
    <property type="evidence" value="ECO:0007669"/>
    <property type="project" value="InterPro"/>
</dbReference>
<dbReference type="CDD" id="cd00067">
    <property type="entry name" value="GAL4"/>
    <property type="match status" value="1"/>
</dbReference>
<keyword evidence="9" id="KW-0539">Nucleus</keyword>
<dbReference type="GO" id="GO:0008270">
    <property type="term" value="F:zinc ion binding"/>
    <property type="evidence" value="ECO:0007669"/>
    <property type="project" value="UniProtKB-KW"/>
</dbReference>
<reference evidence="14" key="1">
    <citation type="journal article" date="2017" name="Genome Biol.">
        <title>Comparative genomics reveals high biological diversity and specific adaptations in the industrially and medically important fungal genus Aspergillus.</title>
        <authorList>
            <person name="de Vries R.P."/>
            <person name="Riley R."/>
            <person name="Wiebenga A."/>
            <person name="Aguilar-Osorio G."/>
            <person name="Amillis S."/>
            <person name="Uchima C.A."/>
            <person name="Anderluh G."/>
            <person name="Asadollahi M."/>
            <person name="Askin M."/>
            <person name="Barry K."/>
            <person name="Battaglia E."/>
            <person name="Bayram O."/>
            <person name="Benocci T."/>
            <person name="Braus-Stromeyer S.A."/>
            <person name="Caldana C."/>
            <person name="Canovas D."/>
            <person name="Cerqueira G.C."/>
            <person name="Chen F."/>
            <person name="Chen W."/>
            <person name="Choi C."/>
            <person name="Clum A."/>
            <person name="Dos Santos R.A."/>
            <person name="Damasio A.R."/>
            <person name="Diallinas G."/>
            <person name="Emri T."/>
            <person name="Fekete E."/>
            <person name="Flipphi M."/>
            <person name="Freyberg S."/>
            <person name="Gallo A."/>
            <person name="Gournas C."/>
            <person name="Habgood R."/>
            <person name="Hainaut M."/>
            <person name="Harispe M.L."/>
            <person name="Henrissat B."/>
            <person name="Hilden K.S."/>
            <person name="Hope R."/>
            <person name="Hossain A."/>
            <person name="Karabika E."/>
            <person name="Karaffa L."/>
            <person name="Karanyi Z."/>
            <person name="Krasevec N."/>
            <person name="Kuo A."/>
            <person name="Kusch H."/>
            <person name="LaButti K."/>
            <person name="Lagendijk E.L."/>
            <person name="Lapidus A."/>
            <person name="Levasseur A."/>
            <person name="Lindquist E."/>
            <person name="Lipzen A."/>
            <person name="Logrieco A.F."/>
            <person name="MacCabe A."/>
            <person name="Maekelae M.R."/>
            <person name="Malavazi I."/>
            <person name="Melin P."/>
            <person name="Meyer V."/>
            <person name="Mielnichuk N."/>
            <person name="Miskei M."/>
            <person name="Molnar A.P."/>
            <person name="Mule G."/>
            <person name="Ngan C.Y."/>
            <person name="Orejas M."/>
            <person name="Orosz E."/>
            <person name="Ouedraogo J.P."/>
            <person name="Overkamp K.M."/>
            <person name="Park H.-S."/>
            <person name="Perrone G."/>
            <person name="Piumi F."/>
            <person name="Punt P.J."/>
            <person name="Ram A.F."/>
            <person name="Ramon A."/>
            <person name="Rauscher S."/>
            <person name="Record E."/>
            <person name="Riano-Pachon D.M."/>
            <person name="Robert V."/>
            <person name="Roehrig J."/>
            <person name="Ruller R."/>
            <person name="Salamov A."/>
            <person name="Salih N.S."/>
            <person name="Samson R.A."/>
            <person name="Sandor E."/>
            <person name="Sanguinetti M."/>
            <person name="Schuetze T."/>
            <person name="Sepcic K."/>
            <person name="Shelest E."/>
            <person name="Sherlock G."/>
            <person name="Sophianopoulou V."/>
            <person name="Squina F.M."/>
            <person name="Sun H."/>
            <person name="Susca A."/>
            <person name="Todd R.B."/>
            <person name="Tsang A."/>
            <person name="Unkles S.E."/>
            <person name="van de Wiele N."/>
            <person name="van Rossen-Uffink D."/>
            <person name="Oliveira J.V."/>
            <person name="Vesth T.C."/>
            <person name="Visser J."/>
            <person name="Yu J.-H."/>
            <person name="Zhou M."/>
            <person name="Andersen M.R."/>
            <person name="Archer D.B."/>
            <person name="Baker S.E."/>
            <person name="Benoit I."/>
            <person name="Brakhage A.A."/>
            <person name="Braus G.H."/>
            <person name="Fischer R."/>
            <person name="Frisvad J.C."/>
            <person name="Goldman G.H."/>
            <person name="Houbraken J."/>
            <person name="Oakley B."/>
            <person name="Pocsi I."/>
            <person name="Scazzocchio C."/>
            <person name="Seiboth B."/>
            <person name="vanKuyk P.A."/>
            <person name="Wortman J."/>
            <person name="Dyer P.S."/>
            <person name="Grigoriev I.V."/>
        </authorList>
    </citation>
    <scope>NUCLEOTIDE SEQUENCE [LARGE SCALE GENOMIC DNA]</scope>
    <source>
        <strain evidence="14">ITEM 5010</strain>
    </source>
</reference>
<evidence type="ECO:0000256" key="6">
    <source>
        <dbReference type="ARBA" id="ARBA00023015"/>
    </source>
</evidence>
<dbReference type="InterPro" id="IPR051059">
    <property type="entry name" value="VerF-like"/>
</dbReference>
<dbReference type="InterPro" id="IPR001138">
    <property type="entry name" value="Zn2Cys6_DnaBD"/>
</dbReference>
<dbReference type="PROSITE" id="PS50157">
    <property type="entry name" value="ZINC_FINGER_C2H2_2"/>
    <property type="match status" value="1"/>
</dbReference>
<dbReference type="EMBL" id="KV907495">
    <property type="protein sequence ID" value="OOF98690.1"/>
    <property type="molecule type" value="Genomic_DNA"/>
</dbReference>
<evidence type="ECO:0000313" key="14">
    <source>
        <dbReference type="Proteomes" id="UP000188318"/>
    </source>
</evidence>
<evidence type="ECO:0000256" key="1">
    <source>
        <dbReference type="ARBA" id="ARBA00004123"/>
    </source>
</evidence>
<dbReference type="GO" id="GO:0000785">
    <property type="term" value="C:chromatin"/>
    <property type="evidence" value="ECO:0007669"/>
    <property type="project" value="TreeGrafter"/>
</dbReference>
<dbReference type="GO" id="GO:0009893">
    <property type="term" value="P:positive regulation of metabolic process"/>
    <property type="evidence" value="ECO:0007669"/>
    <property type="project" value="UniProtKB-ARBA"/>
</dbReference>
<dbReference type="PROSITE" id="PS50048">
    <property type="entry name" value="ZN2_CY6_FUNGAL_2"/>
    <property type="match status" value="1"/>
</dbReference>
<evidence type="ECO:0000259" key="11">
    <source>
        <dbReference type="PROSITE" id="PS50048"/>
    </source>
</evidence>
<evidence type="ECO:0000256" key="8">
    <source>
        <dbReference type="ARBA" id="ARBA00023163"/>
    </source>
</evidence>
<dbReference type="InterPro" id="IPR036864">
    <property type="entry name" value="Zn2-C6_fun-type_DNA-bd_sf"/>
</dbReference>
<dbReference type="InterPro" id="IPR013087">
    <property type="entry name" value="Znf_C2H2_type"/>
</dbReference>
<dbReference type="SMART" id="SM00355">
    <property type="entry name" value="ZnF_C2H2"/>
    <property type="match status" value="2"/>
</dbReference>
<keyword evidence="4 10" id="KW-0863">Zinc-finger</keyword>
<dbReference type="InterPro" id="IPR007219">
    <property type="entry name" value="XnlR_reg_dom"/>
</dbReference>
<dbReference type="Gene3D" id="3.30.160.60">
    <property type="entry name" value="Classic Zinc Finger"/>
    <property type="match status" value="1"/>
</dbReference>
<evidence type="ECO:0008006" key="15">
    <source>
        <dbReference type="Google" id="ProtNLM"/>
    </source>
</evidence>
<name>A0A1R3RW44_ASPC5</name>
<dbReference type="Pfam" id="PF00172">
    <property type="entry name" value="Zn_clus"/>
    <property type="match status" value="1"/>
</dbReference>
<comment type="subcellular location">
    <subcellularLocation>
        <location evidence="1">Nucleus</location>
    </subcellularLocation>
</comment>
<dbReference type="PANTHER" id="PTHR40626">
    <property type="entry name" value="MIP31509P"/>
    <property type="match status" value="1"/>
</dbReference>
<accession>A0A1R3RW44</accession>
<dbReference type="GO" id="GO:0000981">
    <property type="term" value="F:DNA-binding transcription factor activity, RNA polymerase II-specific"/>
    <property type="evidence" value="ECO:0007669"/>
    <property type="project" value="InterPro"/>
</dbReference>
<dbReference type="OrthoDB" id="10261408at2759"/>
<evidence type="ECO:0000259" key="12">
    <source>
        <dbReference type="PROSITE" id="PS50157"/>
    </source>
</evidence>
<keyword evidence="3" id="KW-0677">Repeat</keyword>
<keyword evidence="8" id="KW-0804">Transcription</keyword>
<dbReference type="OMA" id="TYQRKEH"/>
<evidence type="ECO:0000256" key="9">
    <source>
        <dbReference type="ARBA" id="ARBA00023242"/>
    </source>
</evidence>
<evidence type="ECO:0000256" key="10">
    <source>
        <dbReference type="PROSITE-ProRule" id="PRU00042"/>
    </source>
</evidence>
<dbReference type="STRING" id="602072.A0A1R3RW44"/>
<keyword evidence="7" id="KW-0238">DNA-binding</keyword>